<evidence type="ECO:0000256" key="1">
    <source>
        <dbReference type="ARBA" id="ARBA00022676"/>
    </source>
</evidence>
<feature type="domain" description="Glycosyl transferase family 3 N-terminal" evidence="3">
    <location>
        <begin position="3"/>
        <end position="38"/>
    </location>
</feature>
<dbReference type="Pfam" id="PF02885">
    <property type="entry name" value="Glycos_trans_3N"/>
    <property type="match status" value="1"/>
</dbReference>
<dbReference type="Proteomes" id="UP000308444">
    <property type="component" value="Unassembled WGS sequence"/>
</dbReference>
<name>A0A9X9A3M2_BACCE</name>
<dbReference type="AlphaFoldDB" id="A0A9X9A3M2"/>
<proteinExistence type="predicted"/>
<organism evidence="4 5">
    <name type="scientific">Bacillus cereus</name>
    <dbReference type="NCBI Taxonomy" id="1396"/>
    <lineage>
        <taxon>Bacteria</taxon>
        <taxon>Bacillati</taxon>
        <taxon>Bacillota</taxon>
        <taxon>Bacilli</taxon>
        <taxon>Bacillales</taxon>
        <taxon>Bacillaceae</taxon>
        <taxon>Bacillus</taxon>
        <taxon>Bacillus cereus group</taxon>
    </lineage>
</organism>
<keyword evidence="1 4" id="KW-0328">Glycosyltransferase</keyword>
<gene>
    <name evidence="4" type="ORF">FC695_33325</name>
</gene>
<dbReference type="GO" id="GO:0016757">
    <property type="term" value="F:glycosyltransferase activity"/>
    <property type="evidence" value="ECO:0007669"/>
    <property type="project" value="UniProtKB-KW"/>
</dbReference>
<dbReference type="InterPro" id="IPR017459">
    <property type="entry name" value="Glycosyl_Trfase_fam3_N_dom"/>
</dbReference>
<dbReference type="InterPro" id="IPR036320">
    <property type="entry name" value="Glycosyl_Trfase_fam3_N_dom_sf"/>
</dbReference>
<comment type="caution">
    <text evidence="4">The sequence shown here is derived from an EMBL/GenBank/DDBJ whole genome shotgun (WGS) entry which is preliminary data.</text>
</comment>
<dbReference type="SUPFAM" id="SSF47648">
    <property type="entry name" value="Nucleoside phosphorylase/phosphoribosyltransferase N-terminal domain"/>
    <property type="match status" value="1"/>
</dbReference>
<evidence type="ECO:0000313" key="5">
    <source>
        <dbReference type="Proteomes" id="UP000308444"/>
    </source>
</evidence>
<reference evidence="4 5" key="1">
    <citation type="journal article" date="2019" name="Environ. Microbiol.">
        <title>An active ?-lactamase is a part of an orchestrated cell wall stress resistance network of Bacillus subtilis and related rhizosphere species.</title>
        <authorList>
            <person name="Bucher T."/>
            <person name="Keren-Paz A."/>
            <person name="Hausser J."/>
            <person name="Olender T."/>
            <person name="Cytryn E."/>
            <person name="Kolodkin-Gal I."/>
        </authorList>
    </citation>
    <scope>NUCLEOTIDE SEQUENCE [LARGE SCALE GENOMIC DNA]</scope>
    <source>
        <strain evidence="4 5">I32</strain>
    </source>
</reference>
<dbReference type="EMBL" id="SZOH01003267">
    <property type="protein sequence ID" value="TKI91123.1"/>
    <property type="molecule type" value="Genomic_DNA"/>
</dbReference>
<evidence type="ECO:0000313" key="4">
    <source>
        <dbReference type="EMBL" id="TKI91123.1"/>
    </source>
</evidence>
<accession>A0A9X9A3M2</accession>
<keyword evidence="2" id="KW-0808">Transferase</keyword>
<protein>
    <submittedName>
        <fullName evidence="4">Anthranilate phosphoribosyltransferase</fullName>
    </submittedName>
</protein>
<feature type="non-terminal residue" evidence="4">
    <location>
        <position position="38"/>
    </location>
</feature>
<sequence length="38" mass="4364">MNNYLRKLVEGQHLTEEEMYKAGLLLLSENILESEIAA</sequence>
<evidence type="ECO:0000256" key="2">
    <source>
        <dbReference type="ARBA" id="ARBA00022679"/>
    </source>
</evidence>
<evidence type="ECO:0000259" key="3">
    <source>
        <dbReference type="Pfam" id="PF02885"/>
    </source>
</evidence>